<dbReference type="PROSITE" id="PS51677">
    <property type="entry name" value="NODB"/>
    <property type="match status" value="1"/>
</dbReference>
<dbReference type="InterPro" id="IPR017625">
    <property type="entry name" value="PuuE"/>
</dbReference>
<dbReference type="SUPFAM" id="SSF158694">
    <property type="entry name" value="UraD-Like"/>
    <property type="match status" value="1"/>
</dbReference>
<dbReference type="PANTHER" id="PTHR43123">
    <property type="entry name" value="POLYSACCHARIDE DEACETYLASE-RELATED"/>
    <property type="match status" value="1"/>
</dbReference>
<dbReference type="Gene3D" id="3.20.20.370">
    <property type="entry name" value="Glycoside hydrolase/deacetylase"/>
    <property type="match status" value="1"/>
</dbReference>
<proteinExistence type="inferred from homology"/>
<comment type="similarity">
    <text evidence="2">Belongs to the polysaccharide deacetylase family.</text>
</comment>
<dbReference type="GO" id="GO:0000255">
    <property type="term" value="P:allantoin metabolic process"/>
    <property type="evidence" value="ECO:0007669"/>
    <property type="project" value="InterPro"/>
</dbReference>
<dbReference type="GO" id="GO:0006144">
    <property type="term" value="P:purine nucleobase metabolic process"/>
    <property type="evidence" value="ECO:0007669"/>
    <property type="project" value="UniProtKB-KW"/>
</dbReference>
<dbReference type="InterPro" id="IPR002509">
    <property type="entry name" value="NODB_dom"/>
</dbReference>
<dbReference type="OrthoDB" id="9787041at2"/>
<dbReference type="UniPathway" id="UPA00394">
    <property type="reaction ID" value="UER00652"/>
</dbReference>
<dbReference type="PATRIC" id="fig|1107882.3.peg.1533"/>
<dbReference type="Gene3D" id="1.10.3330.10">
    <property type="entry name" value="Oxo-4-hydroxy-4-carboxy-5-ureidoimidazoline decarboxylase"/>
    <property type="match status" value="1"/>
</dbReference>
<evidence type="ECO:0000313" key="8">
    <source>
        <dbReference type="Proteomes" id="UP000003250"/>
    </source>
</evidence>
<evidence type="ECO:0000256" key="2">
    <source>
        <dbReference type="ARBA" id="ARBA00010973"/>
    </source>
</evidence>
<organism evidence="7 8">
    <name type="scientific">Mesorhizobium alhagi CCNWXJ12-2</name>
    <dbReference type="NCBI Taxonomy" id="1107882"/>
    <lineage>
        <taxon>Bacteria</taxon>
        <taxon>Pseudomonadati</taxon>
        <taxon>Pseudomonadota</taxon>
        <taxon>Alphaproteobacteria</taxon>
        <taxon>Hyphomicrobiales</taxon>
        <taxon>Phyllobacteriaceae</taxon>
        <taxon>Allomesorhizobium</taxon>
    </lineage>
</organism>
<dbReference type="CDD" id="cd10977">
    <property type="entry name" value="CE4_PuuE_SpCDA1"/>
    <property type="match status" value="1"/>
</dbReference>
<gene>
    <name evidence="7" type="ORF">MAXJ12_07859</name>
</gene>
<dbReference type="InterPro" id="IPR017580">
    <property type="entry name" value="OHCU_decarboxylase-1"/>
</dbReference>
<dbReference type="NCBIfam" id="TIGR03164">
    <property type="entry name" value="UHCUDC"/>
    <property type="match status" value="1"/>
</dbReference>
<keyword evidence="8" id="KW-1185">Reference proteome</keyword>
<feature type="domain" description="NodB homology" evidence="6">
    <location>
        <begin position="67"/>
        <end position="290"/>
    </location>
</feature>
<keyword evidence="4" id="KW-0659">Purine metabolism</keyword>
<dbReference type="RefSeq" id="WP_008835211.1">
    <property type="nucleotide sequence ID" value="NZ_AHAM01000053.1"/>
</dbReference>
<dbReference type="InterPro" id="IPR018020">
    <property type="entry name" value="OHCU_decarboxylase"/>
</dbReference>
<dbReference type="Proteomes" id="UP000003250">
    <property type="component" value="Unassembled WGS sequence"/>
</dbReference>
<evidence type="ECO:0000313" key="7">
    <source>
        <dbReference type="EMBL" id="EHK57843.1"/>
    </source>
</evidence>
<evidence type="ECO:0000259" key="6">
    <source>
        <dbReference type="PROSITE" id="PS51677"/>
    </source>
</evidence>
<dbReference type="PANTHER" id="PTHR43123:SF1">
    <property type="entry name" value="POLYSACCHARIDE DEACETYLASE-RELATED"/>
    <property type="match status" value="1"/>
</dbReference>
<dbReference type="Pfam" id="PF01522">
    <property type="entry name" value="Polysacc_deac_1"/>
    <property type="match status" value="1"/>
</dbReference>
<dbReference type="GO" id="GO:0016810">
    <property type="term" value="F:hydrolase activity, acting on carbon-nitrogen (but not peptide) bonds"/>
    <property type="evidence" value="ECO:0007669"/>
    <property type="project" value="InterPro"/>
</dbReference>
<comment type="function">
    <text evidence="1">Is involved in generating a small heat-stable compound (Nod), an acylated oligomer of N-acetylglucosamine, that stimulates mitosis in various plant protoplasts.</text>
</comment>
<dbReference type="GO" id="GO:0019628">
    <property type="term" value="P:urate catabolic process"/>
    <property type="evidence" value="ECO:0007669"/>
    <property type="project" value="UniProtKB-UniPathway"/>
</dbReference>
<dbReference type="NCBIfam" id="TIGR03212">
    <property type="entry name" value="uraD_N-term-dom"/>
    <property type="match status" value="1"/>
</dbReference>
<reference evidence="7 8" key="1">
    <citation type="journal article" date="2012" name="J. Bacteriol.">
        <title>Draft Genome Sequence of Mesorhizobium alhagi CCNWXJ12-2T, a Novel Salt-Resistant Species Isolated from the Desert of Northwestern China.</title>
        <authorList>
            <person name="Zhou M."/>
            <person name="Chen W."/>
            <person name="Chen H."/>
            <person name="Wei G."/>
        </authorList>
    </citation>
    <scope>NUCLEOTIDE SEQUENCE [LARGE SCALE GENOMIC DNA]</scope>
    <source>
        <strain evidence="7 8">CCNWXJ12-2</strain>
    </source>
</reference>
<dbReference type="Pfam" id="PF09349">
    <property type="entry name" value="OHCU_decarbox"/>
    <property type="match status" value="1"/>
</dbReference>
<sequence length="477" mass="53648">MRYQRDMRGYGQNPPDPKWPGGAQIAVQFVVNYEEGGENCILHGDAASEAFLSEIVGAAPWAGMRHWNMESIYEYGARAGFWRLHRMFTEAEVPVTVYGVASALARSPDQVAAMQEAGWEIASHGLRWIDYRDHKMEDERRDLEEAIRLHSEVTGERPTGLYLGRTSINSVRLAAAEGGFDYVSDTYDDELPYWLDHDGHGGAIPPQLIIPYTLDANDMRFATPQGFNSGDQFFAYLKDSFDTLYEEGKKGRPRMMNIGLHCRLVGRPGRAAALQRFIDYVKGHDRVWLTRRIDIAHHWREHYPYQVPSVRPSRMGREDFVEKFGGVFEHSPWVAERAFKLELGSAHDSAGGLHNALCRVFRSASEAERLGVLKAHPDLAGKLAAAKRLTPESTGEQASAGLDALTDSERELFSKLNSAYVANFGFPFIIAVKGRTKDEILVAFETRIGNDRVTEFATACKEVERIALLRLRDLLPL</sequence>
<name>H0HN49_9HYPH</name>
<dbReference type="InterPro" id="IPR036778">
    <property type="entry name" value="OHCU_decarboxylase_sf"/>
</dbReference>
<evidence type="ECO:0000256" key="1">
    <source>
        <dbReference type="ARBA" id="ARBA00003236"/>
    </source>
</evidence>
<protein>
    <recommendedName>
        <fullName evidence="3">Chitooligosaccharide deacetylase</fullName>
    </recommendedName>
    <alternativeName>
        <fullName evidence="5">Nodulation protein B</fullName>
    </alternativeName>
</protein>
<dbReference type="SUPFAM" id="SSF88713">
    <property type="entry name" value="Glycoside hydrolase/deacetylase"/>
    <property type="match status" value="1"/>
</dbReference>
<dbReference type="GO" id="GO:0005975">
    <property type="term" value="P:carbohydrate metabolic process"/>
    <property type="evidence" value="ECO:0007669"/>
    <property type="project" value="InterPro"/>
</dbReference>
<dbReference type="AlphaFoldDB" id="H0HN49"/>
<evidence type="ECO:0000256" key="4">
    <source>
        <dbReference type="ARBA" id="ARBA00022631"/>
    </source>
</evidence>
<evidence type="ECO:0000256" key="5">
    <source>
        <dbReference type="ARBA" id="ARBA00032976"/>
    </source>
</evidence>
<dbReference type="EMBL" id="AHAM01000053">
    <property type="protein sequence ID" value="EHK57843.1"/>
    <property type="molecule type" value="Genomic_DNA"/>
</dbReference>
<dbReference type="InterPro" id="IPR011330">
    <property type="entry name" value="Glyco_hydro/deAcase_b/a-brl"/>
</dbReference>
<evidence type="ECO:0000256" key="3">
    <source>
        <dbReference type="ARBA" id="ARBA00020071"/>
    </source>
</evidence>
<accession>H0HN49</accession>